<organism evidence="2 3">
    <name type="scientific">Dryococelus australis</name>
    <dbReference type="NCBI Taxonomy" id="614101"/>
    <lineage>
        <taxon>Eukaryota</taxon>
        <taxon>Metazoa</taxon>
        <taxon>Ecdysozoa</taxon>
        <taxon>Arthropoda</taxon>
        <taxon>Hexapoda</taxon>
        <taxon>Insecta</taxon>
        <taxon>Pterygota</taxon>
        <taxon>Neoptera</taxon>
        <taxon>Polyneoptera</taxon>
        <taxon>Phasmatodea</taxon>
        <taxon>Verophasmatodea</taxon>
        <taxon>Anareolatae</taxon>
        <taxon>Phasmatidae</taxon>
        <taxon>Eurycanthinae</taxon>
        <taxon>Dryococelus</taxon>
    </lineage>
</organism>
<dbReference type="EMBL" id="JARBHB010000007">
    <property type="protein sequence ID" value="KAJ8878820.1"/>
    <property type="molecule type" value="Genomic_DNA"/>
</dbReference>
<evidence type="ECO:0000313" key="2">
    <source>
        <dbReference type="EMBL" id="KAJ8878820.1"/>
    </source>
</evidence>
<protein>
    <submittedName>
        <fullName evidence="2">Uncharacterized protein</fullName>
    </submittedName>
</protein>
<sequence>MRYSFTTYRKVKIAPFRKVYTDKPLGEILRIFNDLQASADADLCHLLYVKTTAKQAVHAKFYLDILPSTSAAACEHSLRVFRQVQEWCGVNMDPLYWGWKFVNSCLCPLPSSMNATPKDLLHLVFSGHGCSNRDVGEDEDRDGDLHLLEQEGKDDVVTSVKRDCRAEAVDSTDSRQREAVVGGPEVRGRVQDFRLQAARARILVEGQPADQKDHQEDVPVISKKDLVYTCALNLPNHNLRSAQECERYSSGRSGSTTATVDDPVSDDVTALSDDLRIGRRRTSLCDNMAAHRSFECSSTGPTTPKAAASVLSNKYGDKSNGNFTDKRSTGVCFCKNR</sequence>
<feature type="region of interest" description="Disordered" evidence="1">
    <location>
        <begin position="245"/>
        <end position="266"/>
    </location>
</feature>
<reference evidence="2 3" key="1">
    <citation type="submission" date="2023-02" db="EMBL/GenBank/DDBJ databases">
        <title>LHISI_Scaffold_Assembly.</title>
        <authorList>
            <person name="Stuart O.P."/>
            <person name="Cleave R."/>
            <person name="Magrath M.J.L."/>
            <person name="Mikheyev A.S."/>
        </authorList>
    </citation>
    <scope>NUCLEOTIDE SEQUENCE [LARGE SCALE GENOMIC DNA]</scope>
    <source>
        <strain evidence="2">Daus_M_001</strain>
        <tissue evidence="2">Leg muscle</tissue>
    </source>
</reference>
<accession>A0ABQ9H3E5</accession>
<name>A0ABQ9H3E5_9NEOP</name>
<comment type="caution">
    <text evidence="2">The sequence shown here is derived from an EMBL/GenBank/DDBJ whole genome shotgun (WGS) entry which is preliminary data.</text>
</comment>
<gene>
    <name evidence="2" type="ORF">PR048_019406</name>
</gene>
<keyword evidence="3" id="KW-1185">Reference proteome</keyword>
<dbReference type="Proteomes" id="UP001159363">
    <property type="component" value="Chromosome 6"/>
</dbReference>
<evidence type="ECO:0000256" key="1">
    <source>
        <dbReference type="SAM" id="MobiDB-lite"/>
    </source>
</evidence>
<proteinExistence type="predicted"/>
<feature type="compositionally biased region" description="Polar residues" evidence="1">
    <location>
        <begin position="250"/>
        <end position="259"/>
    </location>
</feature>
<evidence type="ECO:0000313" key="3">
    <source>
        <dbReference type="Proteomes" id="UP001159363"/>
    </source>
</evidence>